<feature type="domain" description="Myb-like" evidence="8">
    <location>
        <begin position="62"/>
        <end position="112"/>
    </location>
</feature>
<reference evidence="11" key="1">
    <citation type="submission" date="2025-08" db="UniProtKB">
        <authorList>
            <consortium name="RefSeq"/>
        </authorList>
    </citation>
    <scope>IDENTIFICATION</scope>
</reference>
<dbReference type="PANTHER" id="PTHR47999:SF6">
    <property type="entry name" value="MYB-RELATED PROTEIN P"/>
    <property type="match status" value="1"/>
</dbReference>
<proteinExistence type="predicted"/>
<feature type="region of interest" description="Disordered" evidence="7">
    <location>
        <begin position="156"/>
        <end position="185"/>
    </location>
</feature>
<feature type="region of interest" description="Disordered" evidence="7">
    <location>
        <begin position="309"/>
        <end position="328"/>
    </location>
</feature>
<evidence type="ECO:0000259" key="8">
    <source>
        <dbReference type="PROSITE" id="PS50090"/>
    </source>
</evidence>
<dbReference type="Gene3D" id="1.10.10.60">
    <property type="entry name" value="Homeodomain-like"/>
    <property type="match status" value="2"/>
</dbReference>
<dbReference type="GO" id="GO:0006355">
    <property type="term" value="P:regulation of DNA-templated transcription"/>
    <property type="evidence" value="ECO:0000318"/>
    <property type="project" value="GO_Central"/>
</dbReference>
<dbReference type="FunCoup" id="A0A1U8APD9">
    <property type="interactions" value="467"/>
</dbReference>
<dbReference type="GeneID" id="104605119"/>
<dbReference type="GO" id="GO:0046148">
    <property type="term" value="P:pigment biosynthetic process"/>
    <property type="evidence" value="ECO:0007669"/>
    <property type="project" value="UniProtKB-ARBA"/>
</dbReference>
<dbReference type="PROSITE" id="PS50090">
    <property type="entry name" value="MYB_LIKE"/>
    <property type="match status" value="2"/>
</dbReference>
<dbReference type="Pfam" id="PF00249">
    <property type="entry name" value="Myb_DNA-binding"/>
    <property type="match status" value="2"/>
</dbReference>
<evidence type="ECO:0000256" key="4">
    <source>
        <dbReference type="ARBA" id="ARBA00023125"/>
    </source>
</evidence>
<organism evidence="10 11">
    <name type="scientific">Nelumbo nucifera</name>
    <name type="common">Sacred lotus</name>
    <dbReference type="NCBI Taxonomy" id="4432"/>
    <lineage>
        <taxon>Eukaryota</taxon>
        <taxon>Viridiplantae</taxon>
        <taxon>Streptophyta</taxon>
        <taxon>Embryophyta</taxon>
        <taxon>Tracheophyta</taxon>
        <taxon>Spermatophyta</taxon>
        <taxon>Magnoliopsida</taxon>
        <taxon>Proteales</taxon>
        <taxon>Nelumbonaceae</taxon>
        <taxon>Nelumbo</taxon>
    </lineage>
</organism>
<dbReference type="PANTHER" id="PTHR47999">
    <property type="entry name" value="TRANSCRIPTION FACTOR MYB8-RELATED-RELATED"/>
    <property type="match status" value="1"/>
</dbReference>
<feature type="region of interest" description="Disordered" evidence="7">
    <location>
        <begin position="199"/>
        <end position="258"/>
    </location>
</feature>
<feature type="domain" description="HTH myb-type" evidence="9">
    <location>
        <begin position="9"/>
        <end position="61"/>
    </location>
</feature>
<feature type="domain" description="Myb-like" evidence="8">
    <location>
        <begin position="9"/>
        <end position="61"/>
    </location>
</feature>
<keyword evidence="5" id="KW-0804">Transcription</keyword>
<dbReference type="GO" id="GO:0005634">
    <property type="term" value="C:nucleus"/>
    <property type="evidence" value="ECO:0000318"/>
    <property type="project" value="GO_Central"/>
</dbReference>
<dbReference type="KEGG" id="nnu:104605119"/>
<feature type="domain" description="HTH myb-type" evidence="9">
    <location>
        <begin position="62"/>
        <end position="116"/>
    </location>
</feature>
<dbReference type="STRING" id="4432.A0A1U8APD9"/>
<dbReference type="InParanoid" id="A0A1U8APD9"/>
<dbReference type="eggNOG" id="KOG0048">
    <property type="taxonomic scope" value="Eukaryota"/>
</dbReference>
<dbReference type="InterPro" id="IPR001005">
    <property type="entry name" value="SANT/Myb"/>
</dbReference>
<dbReference type="GO" id="GO:0006950">
    <property type="term" value="P:response to stress"/>
    <property type="evidence" value="ECO:0007669"/>
    <property type="project" value="UniProtKB-ARBA"/>
</dbReference>
<dbReference type="FunFam" id="1.10.10.60:FF:000121">
    <property type="entry name" value="Myb transcription factor"/>
    <property type="match status" value="1"/>
</dbReference>
<gene>
    <name evidence="11" type="primary">LOC104605119</name>
</gene>
<dbReference type="OrthoDB" id="2143914at2759"/>
<dbReference type="PROSITE" id="PS51294">
    <property type="entry name" value="HTH_MYB"/>
    <property type="match status" value="2"/>
</dbReference>
<dbReference type="InterPro" id="IPR017930">
    <property type="entry name" value="Myb_dom"/>
</dbReference>
<dbReference type="FunFam" id="1.10.10.60:FF:000231">
    <property type="entry name" value="Myb transcription factor"/>
    <property type="match status" value="1"/>
</dbReference>
<dbReference type="SMR" id="A0A1U8APD9"/>
<dbReference type="Proteomes" id="UP000189703">
    <property type="component" value="Unplaced"/>
</dbReference>
<dbReference type="SUPFAM" id="SSF46689">
    <property type="entry name" value="Homeodomain-like"/>
    <property type="match status" value="1"/>
</dbReference>
<dbReference type="RefSeq" id="XP_010268044.1">
    <property type="nucleotide sequence ID" value="XM_010269742.2"/>
</dbReference>
<keyword evidence="4" id="KW-0238">DNA-binding</keyword>
<dbReference type="GO" id="GO:0045893">
    <property type="term" value="P:positive regulation of DNA-templated transcription"/>
    <property type="evidence" value="ECO:0007669"/>
    <property type="project" value="UniProtKB-ARBA"/>
</dbReference>
<dbReference type="InterPro" id="IPR009057">
    <property type="entry name" value="Homeodomain-like_sf"/>
</dbReference>
<evidence type="ECO:0000313" key="10">
    <source>
        <dbReference type="Proteomes" id="UP000189703"/>
    </source>
</evidence>
<feature type="compositionally biased region" description="Basic and acidic residues" evidence="7">
    <location>
        <begin position="168"/>
        <end position="177"/>
    </location>
</feature>
<protein>
    <submittedName>
        <fullName evidence="11">Myb-related protein P-like</fullName>
    </submittedName>
</protein>
<evidence type="ECO:0000259" key="9">
    <source>
        <dbReference type="PROSITE" id="PS51294"/>
    </source>
</evidence>
<dbReference type="SMART" id="SM00717">
    <property type="entry name" value="SANT"/>
    <property type="match status" value="2"/>
</dbReference>
<keyword evidence="10" id="KW-1185">Reference proteome</keyword>
<sequence length="410" mass="44929">MGRAPCCEKVGLKKGRWTAEEDEILVKYIQANGEGSWRSLPKNAGLLRCGKSCRLRWINYLRSDLKRGNITPEEEDLIIKLHSALGNRWSLIAGHLPGRTDNEIKNYWNSHLSRRIHSFRRPNSDALPIVMDLVKMGGGRKRKGGRTSRSAMKKINSGFNINPSKGDVSTKKPEKAGCGEGGSLLTPTTLEKVSLPSATIGINGEENGSTPAVRPAGSYQESGSEILGPTEESSGGGFRSSGEGETESVVPRPREDREAEVVVPYEELDTWMLCSDDNVMAGATLVPDNVLAVSGERDDGVVMGFSEERESEMVGSNKGTTSDDGESGVISSYNRENGEWNSSSSSSITSCFEEEWVDWDWKDVVEGHYKLWEDGEETLSWLWEGDNCGGECHQVVGADMQESLSAWLLS</sequence>
<keyword evidence="2" id="KW-0677">Repeat</keyword>
<dbReference type="OMA" id="PSPCHDT"/>
<evidence type="ECO:0000256" key="3">
    <source>
        <dbReference type="ARBA" id="ARBA00023015"/>
    </source>
</evidence>
<comment type="subcellular location">
    <subcellularLocation>
        <location evidence="1">Nucleus</location>
    </subcellularLocation>
</comment>
<dbReference type="CDD" id="cd00167">
    <property type="entry name" value="SANT"/>
    <property type="match status" value="2"/>
</dbReference>
<evidence type="ECO:0000256" key="5">
    <source>
        <dbReference type="ARBA" id="ARBA00023163"/>
    </source>
</evidence>
<keyword evidence="6" id="KW-0539">Nucleus</keyword>
<evidence type="ECO:0000256" key="7">
    <source>
        <dbReference type="SAM" id="MobiDB-lite"/>
    </source>
</evidence>
<accession>A0A1U8APD9</accession>
<evidence type="ECO:0000313" key="11">
    <source>
        <dbReference type="RefSeq" id="XP_010268044.1"/>
    </source>
</evidence>
<evidence type="ECO:0000256" key="2">
    <source>
        <dbReference type="ARBA" id="ARBA00022737"/>
    </source>
</evidence>
<evidence type="ECO:0000256" key="1">
    <source>
        <dbReference type="ARBA" id="ARBA00004123"/>
    </source>
</evidence>
<dbReference type="InterPro" id="IPR015495">
    <property type="entry name" value="Myb_TF_plants"/>
</dbReference>
<evidence type="ECO:0000256" key="6">
    <source>
        <dbReference type="ARBA" id="ARBA00023242"/>
    </source>
</evidence>
<dbReference type="AlphaFoldDB" id="A0A1U8APD9"/>
<name>A0A1U8APD9_NELNU</name>
<dbReference type="GO" id="GO:0000987">
    <property type="term" value="F:cis-regulatory region sequence-specific DNA binding"/>
    <property type="evidence" value="ECO:0000318"/>
    <property type="project" value="GO_Central"/>
</dbReference>
<keyword evidence="3" id="KW-0805">Transcription regulation</keyword>